<name>A0A7Z6ZSU2_9GAMM</name>
<gene>
    <name evidence="1" type="ORF">CWE22_00660</name>
</gene>
<accession>A0A7Z6ZSU2</accession>
<sequence length="252" mass="28147">MGVPTTLASDIVWGINHVPPFHILEGEYEHQGMCDALVQAFINASPHLEHEIKALPASRLSALIQNNQNVCLPCMILKPSDQSIAQFSNPTNTYPPHGIITRPELAEALTNKFGNPIDIEALVLSRDYSFGQPPGRKFGRLQGFLDQELVDSPQFSVIGGSQSSHNLFLMLRSGRIDYTIDYLMMKNYIESTTSNEFVFIPIQQNRDDAIVGAVGCSKNAWGTQALELINEIIPVAIEDPVFRDAYYRWLQE</sequence>
<evidence type="ECO:0000313" key="1">
    <source>
        <dbReference type="EMBL" id="RUO40754.1"/>
    </source>
</evidence>
<keyword evidence="2" id="KW-1185">Reference proteome</keyword>
<protein>
    <recommendedName>
        <fullName evidence="3">ABC transporter substrate-binding protein</fullName>
    </recommendedName>
</protein>
<proteinExistence type="predicted"/>
<reference evidence="2" key="1">
    <citation type="journal article" date="2018" name="Front. Microbiol.">
        <title>Genome-Based Analysis Reveals the Taxonomy and Diversity of the Family Idiomarinaceae.</title>
        <authorList>
            <person name="Liu Y."/>
            <person name="Lai Q."/>
            <person name="Shao Z."/>
        </authorList>
    </citation>
    <scope>NUCLEOTIDE SEQUENCE [LARGE SCALE GENOMIC DNA]</scope>
    <source>
        <strain evidence="2">KYW314</strain>
    </source>
</reference>
<dbReference type="Proteomes" id="UP000287766">
    <property type="component" value="Unassembled WGS sequence"/>
</dbReference>
<evidence type="ECO:0000313" key="2">
    <source>
        <dbReference type="Proteomes" id="UP000287766"/>
    </source>
</evidence>
<dbReference type="AlphaFoldDB" id="A0A7Z6ZSU2"/>
<dbReference type="EMBL" id="PIPR01000001">
    <property type="protein sequence ID" value="RUO40754.1"/>
    <property type="molecule type" value="Genomic_DNA"/>
</dbReference>
<evidence type="ECO:0008006" key="3">
    <source>
        <dbReference type="Google" id="ProtNLM"/>
    </source>
</evidence>
<comment type="caution">
    <text evidence="1">The sequence shown here is derived from an EMBL/GenBank/DDBJ whole genome shotgun (WGS) entry which is preliminary data.</text>
</comment>
<dbReference type="RefSeq" id="WP_169929488.1">
    <property type="nucleotide sequence ID" value="NZ_PIPR01000001.1"/>
</dbReference>
<organism evidence="1 2">
    <name type="scientific">Pseudidiomarina aestuarii</name>
    <dbReference type="NCBI Taxonomy" id="624146"/>
    <lineage>
        <taxon>Bacteria</taxon>
        <taxon>Pseudomonadati</taxon>
        <taxon>Pseudomonadota</taxon>
        <taxon>Gammaproteobacteria</taxon>
        <taxon>Alteromonadales</taxon>
        <taxon>Idiomarinaceae</taxon>
        <taxon>Pseudidiomarina</taxon>
    </lineage>
</organism>
<dbReference type="SUPFAM" id="SSF53850">
    <property type="entry name" value="Periplasmic binding protein-like II"/>
    <property type="match status" value="1"/>
</dbReference>